<protein>
    <recommendedName>
        <fullName evidence="3">Nucleotidyltransferase</fullName>
    </recommendedName>
</protein>
<sequence>MNPLYVAARRVLLDALDALDRHRDAVVLVGAQAIYLQAGKSDLDASVAPYTADADLGIDPEKLGPDPHIDEAMRSAGFHLKVKSGNGGEEPGTWLATATVGDREVSVPVDLLVPESMAPLRGSRDARLPEHGKNATRWTPGIEATVRDNTEMTVVSLEPDVDDRSAQVRVAGPGALLVAKAHKLAERLGDGDRGQIRRVKPKDAGDVYRLMTSSTSPVQVGSGLRELADDPLCGQSVSAGVKHLSQLFGAPNARGVTLAAEALRAAEPEERVRRLAPAYVTALVGAYNA</sequence>
<dbReference type="AlphaFoldDB" id="A0A6F8YFN7"/>
<dbReference type="Proteomes" id="UP000503011">
    <property type="component" value="Chromosome"/>
</dbReference>
<dbReference type="EMBL" id="AP022871">
    <property type="protein sequence ID" value="BCB84954.1"/>
    <property type="molecule type" value="Genomic_DNA"/>
</dbReference>
<keyword evidence="2" id="KW-1185">Reference proteome</keyword>
<organism evidence="1 2">
    <name type="scientific">Phytohabitans suffuscus</name>
    <dbReference type="NCBI Taxonomy" id="624315"/>
    <lineage>
        <taxon>Bacteria</taxon>
        <taxon>Bacillati</taxon>
        <taxon>Actinomycetota</taxon>
        <taxon>Actinomycetes</taxon>
        <taxon>Micromonosporales</taxon>
        <taxon>Micromonosporaceae</taxon>
    </lineage>
</organism>
<dbReference type="KEGG" id="psuu:Psuf_022670"/>
<accession>A0A6F8YFN7</accession>
<evidence type="ECO:0000313" key="2">
    <source>
        <dbReference type="Proteomes" id="UP000503011"/>
    </source>
</evidence>
<dbReference type="RefSeq" id="WP_173156383.1">
    <property type="nucleotide sequence ID" value="NZ_AP022871.1"/>
</dbReference>
<name>A0A6F8YFN7_9ACTN</name>
<proteinExistence type="predicted"/>
<reference evidence="1 2" key="2">
    <citation type="submission" date="2020-03" db="EMBL/GenBank/DDBJ databases">
        <authorList>
            <person name="Ichikawa N."/>
            <person name="Kimura A."/>
            <person name="Kitahashi Y."/>
            <person name="Uohara A."/>
        </authorList>
    </citation>
    <scope>NUCLEOTIDE SEQUENCE [LARGE SCALE GENOMIC DNA]</scope>
    <source>
        <strain evidence="1 2">NBRC 105367</strain>
    </source>
</reference>
<reference evidence="1 2" key="1">
    <citation type="submission" date="2020-03" db="EMBL/GenBank/DDBJ databases">
        <title>Whole genome shotgun sequence of Phytohabitans suffuscus NBRC 105367.</title>
        <authorList>
            <person name="Komaki H."/>
            <person name="Tamura T."/>
        </authorList>
    </citation>
    <scope>NUCLEOTIDE SEQUENCE [LARGE SCALE GENOMIC DNA]</scope>
    <source>
        <strain evidence="1 2">NBRC 105367</strain>
    </source>
</reference>
<evidence type="ECO:0008006" key="3">
    <source>
        <dbReference type="Google" id="ProtNLM"/>
    </source>
</evidence>
<evidence type="ECO:0000313" key="1">
    <source>
        <dbReference type="EMBL" id="BCB84954.1"/>
    </source>
</evidence>
<gene>
    <name evidence="1" type="ORF">Psuf_022670</name>
</gene>